<feature type="domain" description="NAC" evidence="5">
    <location>
        <begin position="6"/>
        <end position="61"/>
    </location>
</feature>
<evidence type="ECO:0000313" key="6">
    <source>
        <dbReference type="EMBL" id="OMO58203.1"/>
    </source>
</evidence>
<evidence type="ECO:0000256" key="1">
    <source>
        <dbReference type="ARBA" id="ARBA00023015"/>
    </source>
</evidence>
<dbReference type="GO" id="GO:0003677">
    <property type="term" value="F:DNA binding"/>
    <property type="evidence" value="ECO:0007669"/>
    <property type="project" value="UniProtKB-KW"/>
</dbReference>
<evidence type="ECO:0000256" key="3">
    <source>
        <dbReference type="ARBA" id="ARBA00023163"/>
    </source>
</evidence>
<proteinExistence type="predicted"/>
<dbReference type="GO" id="GO:0006355">
    <property type="term" value="P:regulation of DNA-templated transcription"/>
    <property type="evidence" value="ECO:0007669"/>
    <property type="project" value="InterPro"/>
</dbReference>
<protein>
    <submittedName>
        <fullName evidence="6">No apical meristem (NAM) protein</fullName>
    </submittedName>
</protein>
<dbReference type="PROSITE" id="PS51005">
    <property type="entry name" value="NAC"/>
    <property type="match status" value="1"/>
</dbReference>
<dbReference type="Gramene" id="OMO58203">
    <property type="protein sequence ID" value="OMO58203"/>
    <property type="gene ID" value="CCACVL1_25540"/>
</dbReference>
<sequence>MSLQSLRPGFRFKPTREVILQYYLRAAIIGGKLASDIFTEADIYKDKEPWKLFNLNHTHSY</sequence>
<dbReference type="OrthoDB" id="730183at2759"/>
<keyword evidence="7" id="KW-1185">Reference proteome</keyword>
<dbReference type="STRING" id="210143.A0A1R3GJE0"/>
<dbReference type="EMBL" id="AWWV01014240">
    <property type="protein sequence ID" value="OMO58203.1"/>
    <property type="molecule type" value="Genomic_DNA"/>
</dbReference>
<keyword evidence="4" id="KW-0539">Nucleus</keyword>
<gene>
    <name evidence="6" type="ORF">CCACVL1_25540</name>
</gene>
<comment type="caution">
    <text evidence="6">The sequence shown here is derived from an EMBL/GenBank/DDBJ whole genome shotgun (WGS) entry which is preliminary data.</text>
</comment>
<dbReference type="Pfam" id="PF02365">
    <property type="entry name" value="NAM"/>
    <property type="match status" value="1"/>
</dbReference>
<reference evidence="6 7" key="1">
    <citation type="submission" date="2013-09" db="EMBL/GenBank/DDBJ databases">
        <title>Corchorus capsularis genome sequencing.</title>
        <authorList>
            <person name="Alam M."/>
            <person name="Haque M.S."/>
            <person name="Islam M.S."/>
            <person name="Emdad E.M."/>
            <person name="Islam M.M."/>
            <person name="Ahmed B."/>
            <person name="Halim A."/>
            <person name="Hossen Q.M.M."/>
            <person name="Hossain M.Z."/>
            <person name="Ahmed R."/>
            <person name="Khan M.M."/>
            <person name="Islam R."/>
            <person name="Rashid M.M."/>
            <person name="Khan S.A."/>
            <person name="Rahman M.S."/>
            <person name="Alam M."/>
        </authorList>
    </citation>
    <scope>NUCLEOTIDE SEQUENCE [LARGE SCALE GENOMIC DNA]</scope>
    <source>
        <strain evidence="7">cv. CVL-1</strain>
        <tissue evidence="6">Whole seedling</tissue>
    </source>
</reference>
<organism evidence="6 7">
    <name type="scientific">Corchorus capsularis</name>
    <name type="common">Jute</name>
    <dbReference type="NCBI Taxonomy" id="210143"/>
    <lineage>
        <taxon>Eukaryota</taxon>
        <taxon>Viridiplantae</taxon>
        <taxon>Streptophyta</taxon>
        <taxon>Embryophyta</taxon>
        <taxon>Tracheophyta</taxon>
        <taxon>Spermatophyta</taxon>
        <taxon>Magnoliopsida</taxon>
        <taxon>eudicotyledons</taxon>
        <taxon>Gunneridae</taxon>
        <taxon>Pentapetalae</taxon>
        <taxon>rosids</taxon>
        <taxon>malvids</taxon>
        <taxon>Malvales</taxon>
        <taxon>Malvaceae</taxon>
        <taxon>Grewioideae</taxon>
        <taxon>Apeibeae</taxon>
        <taxon>Corchorus</taxon>
    </lineage>
</organism>
<name>A0A1R3GJE0_COCAP</name>
<keyword evidence="3" id="KW-0804">Transcription</keyword>
<accession>A0A1R3GJE0</accession>
<evidence type="ECO:0000313" key="7">
    <source>
        <dbReference type="Proteomes" id="UP000188268"/>
    </source>
</evidence>
<evidence type="ECO:0000256" key="4">
    <source>
        <dbReference type="ARBA" id="ARBA00023242"/>
    </source>
</evidence>
<keyword evidence="2" id="KW-0238">DNA-binding</keyword>
<evidence type="ECO:0000259" key="5">
    <source>
        <dbReference type="PROSITE" id="PS51005"/>
    </source>
</evidence>
<dbReference type="InterPro" id="IPR036093">
    <property type="entry name" value="NAC_dom_sf"/>
</dbReference>
<dbReference type="AlphaFoldDB" id="A0A1R3GJE0"/>
<dbReference type="Proteomes" id="UP000188268">
    <property type="component" value="Unassembled WGS sequence"/>
</dbReference>
<evidence type="ECO:0000256" key="2">
    <source>
        <dbReference type="ARBA" id="ARBA00023125"/>
    </source>
</evidence>
<dbReference type="InterPro" id="IPR003441">
    <property type="entry name" value="NAC-dom"/>
</dbReference>
<keyword evidence="1" id="KW-0805">Transcription regulation</keyword>
<dbReference type="SUPFAM" id="SSF101941">
    <property type="entry name" value="NAC domain"/>
    <property type="match status" value="1"/>
</dbReference>